<protein>
    <submittedName>
        <fullName evidence="2">Type IV pilin-like G/H family protein</fullName>
    </submittedName>
</protein>
<evidence type="ECO:0000313" key="3">
    <source>
        <dbReference type="Proteomes" id="UP000640531"/>
    </source>
</evidence>
<accession>A0ABR8FGH6</accession>
<reference evidence="2 3" key="1">
    <citation type="journal article" date="2020" name="ISME J.">
        <title>Comparative genomics reveals insights into cyanobacterial evolution and habitat adaptation.</title>
        <authorList>
            <person name="Chen M.Y."/>
            <person name="Teng W.K."/>
            <person name="Zhao L."/>
            <person name="Hu C.X."/>
            <person name="Zhou Y.K."/>
            <person name="Han B.P."/>
            <person name="Song L.R."/>
            <person name="Shu W.S."/>
        </authorList>
    </citation>
    <scope>NUCLEOTIDE SEQUENCE [LARGE SCALE GENOMIC DNA]</scope>
    <source>
        <strain evidence="2 3">FACHB-196</strain>
    </source>
</reference>
<dbReference type="Pfam" id="PF16734">
    <property type="entry name" value="Pilin_GH"/>
    <property type="match status" value="1"/>
</dbReference>
<gene>
    <name evidence="2" type="ORF">H6G59_10285</name>
</gene>
<evidence type="ECO:0000256" key="1">
    <source>
        <dbReference type="SAM" id="Phobius"/>
    </source>
</evidence>
<feature type="transmembrane region" description="Helical" evidence="1">
    <location>
        <begin position="12"/>
        <end position="33"/>
    </location>
</feature>
<dbReference type="InterPro" id="IPR031975">
    <property type="entry name" value="Pilin_GH"/>
</dbReference>
<name>A0ABR8FGH6_9NOST</name>
<proteinExistence type="predicted"/>
<evidence type="ECO:0000313" key="2">
    <source>
        <dbReference type="EMBL" id="MBD2568282.1"/>
    </source>
</evidence>
<dbReference type="PROSITE" id="PS51257">
    <property type="entry name" value="PROKAR_LIPOPROTEIN"/>
    <property type="match status" value="1"/>
</dbReference>
<comment type="caution">
    <text evidence="2">The sequence shown here is derived from an EMBL/GenBank/DDBJ whole genome shotgun (WGS) entry which is preliminary data.</text>
</comment>
<sequence>MDKKSLLSKKYLFPIIVITLIFGCGWLGSELLVRSIMKVEKIEPKYLVNAINRYQRYYYMQNNKFESNSSVVLSELGINSQYDQYRHTHPEQYIYAVKAIDANQAIAIATPKITGLKSYTGIVFVSKTAELKTIGIVCESNQPSTIPPESPKLVGGKIICGLDSTEVAKSLYYNENQPD</sequence>
<keyword evidence="1" id="KW-0812">Transmembrane</keyword>
<dbReference type="EMBL" id="JACJST010000007">
    <property type="protein sequence ID" value="MBD2568282.1"/>
    <property type="molecule type" value="Genomic_DNA"/>
</dbReference>
<keyword evidence="1" id="KW-1133">Transmembrane helix</keyword>
<dbReference type="RefSeq" id="WP_190714069.1">
    <property type="nucleotide sequence ID" value="NZ_JACJST010000007.1"/>
</dbReference>
<dbReference type="Proteomes" id="UP000640531">
    <property type="component" value="Unassembled WGS sequence"/>
</dbReference>
<keyword evidence="3" id="KW-1185">Reference proteome</keyword>
<organism evidence="2 3">
    <name type="scientific">Anabaena lutea FACHB-196</name>
    <dbReference type="NCBI Taxonomy" id="2692881"/>
    <lineage>
        <taxon>Bacteria</taxon>
        <taxon>Bacillati</taxon>
        <taxon>Cyanobacteriota</taxon>
        <taxon>Cyanophyceae</taxon>
        <taxon>Nostocales</taxon>
        <taxon>Nostocaceae</taxon>
        <taxon>Anabaena</taxon>
    </lineage>
</organism>
<keyword evidence="1" id="KW-0472">Membrane</keyword>